<dbReference type="KEGG" id="maqu:Maq22A_c28585"/>
<reference evidence="2 3" key="1">
    <citation type="journal article" date="2015" name="Genome Announc.">
        <title>Complete Genome Sequence of Methylobacterium aquaticum Strain 22A, Isolated from Racomitrium japonicum Moss.</title>
        <authorList>
            <person name="Tani A."/>
            <person name="Ogura Y."/>
            <person name="Hayashi T."/>
            <person name="Kimbara K."/>
        </authorList>
    </citation>
    <scope>NUCLEOTIDE SEQUENCE [LARGE SCALE GENOMIC DNA]</scope>
    <source>
        <strain evidence="2 3">MA-22A</strain>
    </source>
</reference>
<proteinExistence type="predicted"/>
<feature type="region of interest" description="Disordered" evidence="1">
    <location>
        <begin position="1"/>
        <end position="68"/>
    </location>
</feature>
<accession>A0A1Y0ZFT6</accession>
<evidence type="ECO:0000313" key="2">
    <source>
        <dbReference type="EMBL" id="BAR47223.1"/>
    </source>
</evidence>
<dbReference type="EMBL" id="AP014704">
    <property type="protein sequence ID" value="BAR47223.1"/>
    <property type="molecule type" value="Genomic_DNA"/>
</dbReference>
<protein>
    <submittedName>
        <fullName evidence="2">Uncharacterized protein</fullName>
    </submittedName>
</protein>
<gene>
    <name evidence="2" type="ORF">Maq22A_c28585</name>
</gene>
<dbReference type="AlphaFoldDB" id="A0A1Y0ZFT6"/>
<name>A0A1Y0ZFT6_9HYPH</name>
<sequence>MLGLEGAGKPGADAGENGRKTPPLPQAGAEGKRGGGRLRNPATSCRRIRAPYSAGRGATRLSAAPVSR</sequence>
<reference evidence="3" key="2">
    <citation type="submission" date="2015-01" db="EMBL/GenBank/DDBJ databases">
        <title>Complete genome sequence of Methylobacterium aquaticum strain 22A.</title>
        <authorList>
            <person name="Tani A."/>
            <person name="Ogura Y."/>
            <person name="Hayashi T."/>
        </authorList>
    </citation>
    <scope>NUCLEOTIDE SEQUENCE [LARGE SCALE GENOMIC DNA]</scope>
    <source>
        <strain evidence="3">MA-22A</strain>
    </source>
</reference>
<evidence type="ECO:0000313" key="3">
    <source>
        <dbReference type="Proteomes" id="UP000061432"/>
    </source>
</evidence>
<evidence type="ECO:0000256" key="1">
    <source>
        <dbReference type="SAM" id="MobiDB-lite"/>
    </source>
</evidence>
<dbReference type="Proteomes" id="UP000061432">
    <property type="component" value="Chromosome"/>
</dbReference>
<organism evidence="2 3">
    <name type="scientific">Methylobacterium aquaticum</name>
    <dbReference type="NCBI Taxonomy" id="270351"/>
    <lineage>
        <taxon>Bacteria</taxon>
        <taxon>Pseudomonadati</taxon>
        <taxon>Pseudomonadota</taxon>
        <taxon>Alphaproteobacteria</taxon>
        <taxon>Hyphomicrobiales</taxon>
        <taxon>Methylobacteriaceae</taxon>
        <taxon>Methylobacterium</taxon>
    </lineage>
</organism>